<proteinExistence type="predicted"/>
<comment type="caution">
    <text evidence="1">The sequence shown here is derived from an EMBL/GenBank/DDBJ whole genome shotgun (WGS) entry which is preliminary data.</text>
</comment>
<dbReference type="OrthoDB" id="2185101at2"/>
<dbReference type="AlphaFoldDB" id="A0A2P8H219"/>
<dbReference type="CDD" id="cd07067">
    <property type="entry name" value="HP_PGM_like"/>
    <property type="match status" value="1"/>
</dbReference>
<dbReference type="PANTHER" id="PTHR48100">
    <property type="entry name" value="BROAD-SPECIFICITY PHOSPHATASE YOR283W-RELATED"/>
    <property type="match status" value="1"/>
</dbReference>
<dbReference type="Gene3D" id="3.40.50.1240">
    <property type="entry name" value="Phosphoglycerate mutase-like"/>
    <property type="match status" value="1"/>
</dbReference>
<evidence type="ECO:0000313" key="1">
    <source>
        <dbReference type="EMBL" id="PSL40253.1"/>
    </source>
</evidence>
<dbReference type="InterPro" id="IPR029033">
    <property type="entry name" value="His_PPase_superfam"/>
</dbReference>
<dbReference type="GO" id="GO:0016791">
    <property type="term" value="F:phosphatase activity"/>
    <property type="evidence" value="ECO:0007669"/>
    <property type="project" value="TreeGrafter"/>
</dbReference>
<dbReference type="EMBL" id="PYAT01000005">
    <property type="protein sequence ID" value="PSL40253.1"/>
    <property type="molecule type" value="Genomic_DNA"/>
</dbReference>
<dbReference type="SMART" id="SM00855">
    <property type="entry name" value="PGAM"/>
    <property type="match status" value="1"/>
</dbReference>
<name>A0A2P8H219_9BACL</name>
<reference evidence="1 2" key="1">
    <citation type="submission" date="2018-03" db="EMBL/GenBank/DDBJ databases">
        <title>Genomic Encyclopedia of Type Strains, Phase III (KMG-III): the genomes of soil and plant-associated and newly described type strains.</title>
        <authorList>
            <person name="Whitman W."/>
        </authorList>
    </citation>
    <scope>NUCLEOTIDE SEQUENCE [LARGE SCALE GENOMIC DNA]</scope>
    <source>
        <strain evidence="1 2">CGMCC 1.12259</strain>
    </source>
</reference>
<dbReference type="InterPro" id="IPR013078">
    <property type="entry name" value="His_Pase_superF_clade-1"/>
</dbReference>
<dbReference type="RefSeq" id="WP_106533045.1">
    <property type="nucleotide sequence ID" value="NZ_PYAT01000005.1"/>
</dbReference>
<gene>
    <name evidence="1" type="ORF">B0H99_10529</name>
</gene>
<dbReference type="Proteomes" id="UP000242682">
    <property type="component" value="Unassembled WGS sequence"/>
</dbReference>
<dbReference type="GO" id="GO:0005737">
    <property type="term" value="C:cytoplasm"/>
    <property type="evidence" value="ECO:0007669"/>
    <property type="project" value="TreeGrafter"/>
</dbReference>
<evidence type="ECO:0000313" key="2">
    <source>
        <dbReference type="Proteomes" id="UP000242682"/>
    </source>
</evidence>
<accession>A0A2P8H219</accession>
<sequence length="183" mass="20717">MTTNLYFVRHAHSVYTPDELARPLSEKGLQDACTVAELLKKESIDLVVSSPYKRAIQTVKGISENGIELAADFRERTLSERPVPDFASAVEKVWQDERFAWAGGESNIDARARGVKKTMELLHTHAGKNIVIGTHGNIMVLIMNHFNAVYDFQFWQSLTMPDIYKLTFTGTELIEVERIGRFT</sequence>
<dbReference type="Pfam" id="PF00300">
    <property type="entry name" value="His_Phos_1"/>
    <property type="match status" value="1"/>
</dbReference>
<keyword evidence="2" id="KW-1185">Reference proteome</keyword>
<protein>
    <submittedName>
        <fullName evidence="1">2,3-bisphosphoglycerate-dependent phosphoglycerate mutase</fullName>
    </submittedName>
</protein>
<dbReference type="PANTHER" id="PTHR48100:SF59">
    <property type="entry name" value="ADENOSYLCOBALAMIN_ALPHA-RIBAZOLE PHOSPHATASE"/>
    <property type="match status" value="1"/>
</dbReference>
<organism evidence="1 2">
    <name type="scientific">Planomicrobium soli</name>
    <dbReference type="NCBI Taxonomy" id="1176648"/>
    <lineage>
        <taxon>Bacteria</taxon>
        <taxon>Bacillati</taxon>
        <taxon>Bacillota</taxon>
        <taxon>Bacilli</taxon>
        <taxon>Bacillales</taxon>
        <taxon>Caryophanaceae</taxon>
        <taxon>Planomicrobium</taxon>
    </lineage>
</organism>
<dbReference type="InterPro" id="IPR050275">
    <property type="entry name" value="PGM_Phosphatase"/>
</dbReference>
<dbReference type="SUPFAM" id="SSF53254">
    <property type="entry name" value="Phosphoglycerate mutase-like"/>
    <property type="match status" value="1"/>
</dbReference>